<feature type="region of interest" description="Disordered" evidence="1">
    <location>
        <begin position="1"/>
        <end position="145"/>
    </location>
</feature>
<protein>
    <submittedName>
        <fullName evidence="2">Uncharacterized protein</fullName>
    </submittedName>
</protein>
<organism evidence="2 3">
    <name type="scientific">Sporothrix epigloea</name>
    <dbReference type="NCBI Taxonomy" id="1892477"/>
    <lineage>
        <taxon>Eukaryota</taxon>
        <taxon>Fungi</taxon>
        <taxon>Dikarya</taxon>
        <taxon>Ascomycota</taxon>
        <taxon>Pezizomycotina</taxon>
        <taxon>Sordariomycetes</taxon>
        <taxon>Sordariomycetidae</taxon>
        <taxon>Ophiostomatales</taxon>
        <taxon>Ophiostomataceae</taxon>
        <taxon>Sporothrix</taxon>
    </lineage>
</organism>
<feature type="region of interest" description="Disordered" evidence="1">
    <location>
        <begin position="383"/>
        <end position="406"/>
    </location>
</feature>
<dbReference type="Proteomes" id="UP001642502">
    <property type="component" value="Unassembled WGS sequence"/>
</dbReference>
<comment type="caution">
    <text evidence="2">The sequence shown here is derived from an EMBL/GenBank/DDBJ whole genome shotgun (WGS) entry which is preliminary data.</text>
</comment>
<evidence type="ECO:0000313" key="3">
    <source>
        <dbReference type="Proteomes" id="UP001642502"/>
    </source>
</evidence>
<keyword evidence="3" id="KW-1185">Reference proteome</keyword>
<feature type="compositionally biased region" description="Low complexity" evidence="1">
    <location>
        <begin position="102"/>
        <end position="116"/>
    </location>
</feature>
<sequence>MPQPGDAKAASNTAKSPEAARRELHGNSAPQMPTPSSPLSSPETQFPVFGGSPMTIRVADRRPLTPPRRTRMEPIVIDSSPDSFPPSPIFLHTASKVSREASLPSATSTSFSSLHRSLTDEIQDSDEDGPGTGSDANSESHESLPDAVYAAAFLSSSLSSAPASNTRARETSPSAHHGSLSAAPLVTKRCAAAAVLTSPLPRRRVKQPRASWQADPPPKHKFDMMALLRHAKQEDATDAAARRVSDIYAESEAKEMAGMRHVSGDSDSGKMLLGSAPLLDGLLDNGQGIGLADAGESKGAGCEGNAQFNKDRLRKALDRVEVAAVSESWYFFKEHYEPLPTARRPFPQDAAAPGSRWAFLRDPTLRQDYFMMGVVRKAIAGARHTSDSTDGSVGHAPSPSPQKPQEQCLPDEIFLWVLGESCVEAQPALSEEYAAVLGSCPEQIRRLVDAERVLHLFQELDPRQESVNLTAQLKLVPAIPRPYTGRDWSLLCSLLRLMSTLAGSLGLDAVTCAVNILLRLGIDRVIEEIPANLCDYQEAIRMLVQQVPRTDWNRFCLDIAISLHSSVQKPSLWWRVLACLPSDTPASHDMRRRLASAMFFNDPERARLDPRQQLQQVPGLATLADRDDLVLTPDTNFADLTALVDMLGVFLDDIGREAVVQLRSAPKDQSGSNPDGKDNAFAAAVRSFDANIDGLVRRLKWMGHGIESTGGGHIAQLDSKTAFERLQIRLTHSVRIRPRGRRSIFDGPAKSGTEGGEDMQDVTGIQQKQQDIRNFFSRTLSKQEHD</sequence>
<feature type="region of interest" description="Disordered" evidence="1">
    <location>
        <begin position="740"/>
        <end position="761"/>
    </location>
</feature>
<gene>
    <name evidence="2" type="ORF">SEPCBS119000_001392</name>
</gene>
<evidence type="ECO:0000256" key="1">
    <source>
        <dbReference type="SAM" id="MobiDB-lite"/>
    </source>
</evidence>
<reference evidence="2 3" key="1">
    <citation type="submission" date="2024-01" db="EMBL/GenBank/DDBJ databases">
        <authorList>
            <person name="Allen C."/>
            <person name="Tagirdzhanova G."/>
        </authorList>
    </citation>
    <scope>NUCLEOTIDE SEQUENCE [LARGE SCALE GENOMIC DNA]</scope>
    <source>
        <strain evidence="2 3">CBS 119000</strain>
    </source>
</reference>
<dbReference type="EMBL" id="CAWUON010000010">
    <property type="protein sequence ID" value="CAK7265203.1"/>
    <property type="molecule type" value="Genomic_DNA"/>
</dbReference>
<name>A0ABP0DAF9_9PEZI</name>
<accession>A0ABP0DAF9</accession>
<evidence type="ECO:0000313" key="2">
    <source>
        <dbReference type="EMBL" id="CAK7265203.1"/>
    </source>
</evidence>
<proteinExistence type="predicted"/>